<name>A0ABP6VH62_9PSEU</name>
<dbReference type="InterPro" id="IPR004360">
    <property type="entry name" value="Glyas_Fos-R_dOase_dom"/>
</dbReference>
<dbReference type="Pfam" id="PF00903">
    <property type="entry name" value="Glyoxalase"/>
    <property type="match status" value="1"/>
</dbReference>
<comment type="caution">
    <text evidence="2">The sequence shown here is derived from an EMBL/GenBank/DDBJ whole genome shotgun (WGS) entry which is preliminary data.</text>
</comment>
<reference evidence="3" key="1">
    <citation type="journal article" date="2019" name="Int. J. Syst. Evol. Microbiol.">
        <title>The Global Catalogue of Microorganisms (GCM) 10K type strain sequencing project: providing services to taxonomists for standard genome sequencing and annotation.</title>
        <authorList>
            <consortium name="The Broad Institute Genomics Platform"/>
            <consortium name="The Broad Institute Genome Sequencing Center for Infectious Disease"/>
            <person name="Wu L."/>
            <person name="Ma J."/>
        </authorList>
    </citation>
    <scope>NUCLEOTIDE SEQUENCE [LARGE SCALE GENOMIC DNA]</scope>
    <source>
        <strain evidence="3">JCM 16898</strain>
    </source>
</reference>
<dbReference type="CDD" id="cd08351">
    <property type="entry name" value="ChaP_like"/>
    <property type="match status" value="1"/>
</dbReference>
<evidence type="ECO:0000313" key="2">
    <source>
        <dbReference type="EMBL" id="GAA3535765.1"/>
    </source>
</evidence>
<keyword evidence="3" id="KW-1185">Reference proteome</keyword>
<dbReference type="EMBL" id="BAAAZN010000003">
    <property type="protein sequence ID" value="GAA3535765.1"/>
    <property type="molecule type" value="Genomic_DNA"/>
</dbReference>
<evidence type="ECO:0000313" key="3">
    <source>
        <dbReference type="Proteomes" id="UP001500689"/>
    </source>
</evidence>
<sequence>MEVPECLLEALFVSVSVELNHLIVPSRDNRESAEFLAHLLGLEVGTEWGHFVPVVTGNGVRLDFTTIPVEDLRLQHYCFLVPEDDFDAFFARLTETGVPYFGAPGGGLPGEINHNHGGRGVYFLDPGGNGIEVITQPYEPEKRRPARW</sequence>
<gene>
    <name evidence="2" type="ORF">GCM10022222_19260</name>
</gene>
<organism evidence="2 3">
    <name type="scientific">Amycolatopsis ultiminotia</name>
    <dbReference type="NCBI Taxonomy" id="543629"/>
    <lineage>
        <taxon>Bacteria</taxon>
        <taxon>Bacillati</taxon>
        <taxon>Actinomycetota</taxon>
        <taxon>Actinomycetes</taxon>
        <taxon>Pseudonocardiales</taxon>
        <taxon>Pseudonocardiaceae</taxon>
        <taxon>Amycolatopsis</taxon>
    </lineage>
</organism>
<accession>A0ABP6VH62</accession>
<dbReference type="InterPro" id="IPR029068">
    <property type="entry name" value="Glyas_Bleomycin-R_OHBP_Dase"/>
</dbReference>
<dbReference type="Proteomes" id="UP001500689">
    <property type="component" value="Unassembled WGS sequence"/>
</dbReference>
<feature type="domain" description="VOC" evidence="1">
    <location>
        <begin position="18"/>
        <end position="136"/>
    </location>
</feature>
<dbReference type="PROSITE" id="PS51819">
    <property type="entry name" value="VOC"/>
    <property type="match status" value="1"/>
</dbReference>
<proteinExistence type="predicted"/>
<dbReference type="InterPro" id="IPR037523">
    <property type="entry name" value="VOC_core"/>
</dbReference>
<dbReference type="Gene3D" id="3.10.180.10">
    <property type="entry name" value="2,3-Dihydroxybiphenyl 1,2-Dioxygenase, domain 1"/>
    <property type="match status" value="1"/>
</dbReference>
<evidence type="ECO:0000259" key="1">
    <source>
        <dbReference type="PROSITE" id="PS51819"/>
    </source>
</evidence>
<protein>
    <submittedName>
        <fullName evidence="2">VOC family protein</fullName>
    </submittedName>
</protein>
<dbReference type="SUPFAM" id="SSF54593">
    <property type="entry name" value="Glyoxalase/Bleomycin resistance protein/Dihydroxybiphenyl dioxygenase"/>
    <property type="match status" value="1"/>
</dbReference>